<protein>
    <submittedName>
        <fullName evidence="1">Uncharacterized protein</fullName>
    </submittedName>
</protein>
<dbReference type="Proteomes" id="UP000554766">
    <property type="component" value="Unassembled WGS sequence"/>
</dbReference>
<evidence type="ECO:0000313" key="1">
    <source>
        <dbReference type="EMBL" id="NYR15232.1"/>
    </source>
</evidence>
<name>A0A7L4P947_9CREN</name>
<accession>A0A7L4P947</accession>
<dbReference type="GeneID" id="5055711"/>
<dbReference type="AlphaFoldDB" id="A0A7L4P947"/>
<organism evidence="1 2">
    <name type="scientific">Pyrobaculum arsenaticum</name>
    <dbReference type="NCBI Taxonomy" id="121277"/>
    <lineage>
        <taxon>Archaea</taxon>
        <taxon>Thermoproteota</taxon>
        <taxon>Thermoprotei</taxon>
        <taxon>Thermoproteales</taxon>
        <taxon>Thermoproteaceae</taxon>
        <taxon>Pyrobaculum</taxon>
    </lineage>
</organism>
<gene>
    <name evidence="1" type="ORF">HC235_04565</name>
</gene>
<proteinExistence type="predicted"/>
<dbReference type="EMBL" id="JAAVJF010000002">
    <property type="protein sequence ID" value="NYR15232.1"/>
    <property type="molecule type" value="Genomic_DNA"/>
</dbReference>
<dbReference type="RefSeq" id="WP_011900950.1">
    <property type="nucleotide sequence ID" value="NZ_JAAVJF010000002.1"/>
</dbReference>
<sequence length="72" mass="8141">MERWISISVSNPYITEQVYRRILGELKAMGKPVKATIEGNSINIAITEDIKEVVWKAVKTSPLSVFTSINFK</sequence>
<dbReference type="OMA" id="ERIVWDI"/>
<reference evidence="1 2" key="1">
    <citation type="journal article" date="2020" name="Nat. Commun.">
        <title>The structures of two archaeal type IV pili illuminate evolutionary relationships.</title>
        <authorList>
            <person name="Wang F."/>
            <person name="Baquero D.P."/>
            <person name="Su Z."/>
            <person name="Beltran L.C."/>
            <person name="Prangishvili D."/>
            <person name="Krupovic M."/>
            <person name="Egelman E.H."/>
        </authorList>
    </citation>
    <scope>NUCLEOTIDE SEQUENCE [LARGE SCALE GENOMIC DNA]</scope>
    <source>
        <strain evidence="1 2">2GA</strain>
    </source>
</reference>
<comment type="caution">
    <text evidence="1">The sequence shown here is derived from an EMBL/GenBank/DDBJ whole genome shotgun (WGS) entry which is preliminary data.</text>
</comment>
<evidence type="ECO:0000313" key="2">
    <source>
        <dbReference type="Proteomes" id="UP000554766"/>
    </source>
</evidence>
<keyword evidence="2" id="KW-1185">Reference proteome</keyword>